<dbReference type="EMBL" id="LAZR01003921">
    <property type="protein sequence ID" value="KKN13435.1"/>
    <property type="molecule type" value="Genomic_DNA"/>
</dbReference>
<evidence type="ECO:0000313" key="1">
    <source>
        <dbReference type="EMBL" id="KKN13435.1"/>
    </source>
</evidence>
<comment type="caution">
    <text evidence="1">The sequence shown here is derived from an EMBL/GenBank/DDBJ whole genome shotgun (WGS) entry which is preliminary data.</text>
</comment>
<name>A0A0F9N1N7_9ZZZZ</name>
<proteinExistence type="predicted"/>
<accession>A0A0F9N1N7</accession>
<gene>
    <name evidence="1" type="ORF">LCGC14_1006290</name>
</gene>
<dbReference type="AlphaFoldDB" id="A0A0F9N1N7"/>
<reference evidence="1" key="1">
    <citation type="journal article" date="2015" name="Nature">
        <title>Complex archaea that bridge the gap between prokaryotes and eukaryotes.</title>
        <authorList>
            <person name="Spang A."/>
            <person name="Saw J.H."/>
            <person name="Jorgensen S.L."/>
            <person name="Zaremba-Niedzwiedzka K."/>
            <person name="Martijn J."/>
            <person name="Lind A.E."/>
            <person name="van Eijk R."/>
            <person name="Schleper C."/>
            <person name="Guy L."/>
            <person name="Ettema T.J."/>
        </authorList>
    </citation>
    <scope>NUCLEOTIDE SEQUENCE</scope>
</reference>
<sequence length="63" mass="7418">MLKRFRVSVHVEMIEQDLSILHRHRLTGRVLDFGESRTDAAQAFEELESAVLKLLRERKETQP</sequence>
<organism evidence="1">
    <name type="scientific">marine sediment metagenome</name>
    <dbReference type="NCBI Taxonomy" id="412755"/>
    <lineage>
        <taxon>unclassified sequences</taxon>
        <taxon>metagenomes</taxon>
        <taxon>ecological metagenomes</taxon>
    </lineage>
</organism>
<protein>
    <submittedName>
        <fullName evidence="1">Uncharacterized protein</fullName>
    </submittedName>
</protein>